<keyword evidence="2" id="KW-1185">Reference proteome</keyword>
<evidence type="ECO:0000313" key="1">
    <source>
        <dbReference type="EMBL" id="TPD65704.1"/>
    </source>
</evidence>
<reference evidence="1 2" key="1">
    <citation type="submission" date="2019-06" db="EMBL/GenBank/DDBJ databases">
        <title>Flavobacterium sp. MaA-Y11 from geoumgang.</title>
        <authorList>
            <person name="Jeong S."/>
        </authorList>
    </citation>
    <scope>NUCLEOTIDE SEQUENCE [LARGE SCALE GENOMIC DNA]</scope>
    <source>
        <strain evidence="1 2">MaA-Y11</strain>
    </source>
</reference>
<proteinExistence type="predicted"/>
<dbReference type="AlphaFoldDB" id="A0A501Q057"/>
<gene>
    <name evidence="1" type="ORF">FJA49_16075</name>
</gene>
<sequence length="138" mass="15721">MKIHTTNYKNAFIEAAEDCPAVKGEIPPVKGEAKTIANLQFEMLSKKPYAFTSDEVLFQIYAIKNDLAESELAVEREKFFSKGQACLRTSPLAKRYGWGIHHDSEGKVALFGRETDQYEKFQKDKNLQVVKAMRSSRK</sequence>
<dbReference type="OrthoDB" id="2361182at2"/>
<comment type="caution">
    <text evidence="1">The sequence shown here is derived from an EMBL/GenBank/DDBJ whole genome shotgun (WGS) entry which is preliminary data.</text>
</comment>
<dbReference type="RefSeq" id="WP_140002118.1">
    <property type="nucleotide sequence ID" value="NZ_VFJE01000056.1"/>
</dbReference>
<dbReference type="EMBL" id="VFJE01000056">
    <property type="protein sequence ID" value="TPD65704.1"/>
    <property type="molecule type" value="Genomic_DNA"/>
</dbReference>
<accession>A0A501Q057</accession>
<protein>
    <submittedName>
        <fullName evidence="1">Uncharacterized protein</fullName>
    </submittedName>
</protein>
<dbReference type="InterPro" id="IPR046155">
    <property type="entry name" value="DUF6157"/>
</dbReference>
<dbReference type="Proteomes" id="UP000319175">
    <property type="component" value="Unassembled WGS sequence"/>
</dbReference>
<organism evidence="1 2">
    <name type="scientific">Flavobacterium microcysteis</name>
    <dbReference type="NCBI Taxonomy" id="2596891"/>
    <lineage>
        <taxon>Bacteria</taxon>
        <taxon>Pseudomonadati</taxon>
        <taxon>Bacteroidota</taxon>
        <taxon>Flavobacteriia</taxon>
        <taxon>Flavobacteriales</taxon>
        <taxon>Flavobacteriaceae</taxon>
        <taxon>Flavobacterium</taxon>
    </lineage>
</organism>
<dbReference type="Pfam" id="PF19654">
    <property type="entry name" value="DUF6157"/>
    <property type="match status" value="1"/>
</dbReference>
<reference evidence="1 2" key="2">
    <citation type="submission" date="2019-06" db="EMBL/GenBank/DDBJ databases">
        <authorList>
            <person name="Seo Y."/>
        </authorList>
    </citation>
    <scope>NUCLEOTIDE SEQUENCE [LARGE SCALE GENOMIC DNA]</scope>
    <source>
        <strain evidence="1 2">MaA-Y11</strain>
    </source>
</reference>
<evidence type="ECO:0000313" key="2">
    <source>
        <dbReference type="Proteomes" id="UP000319175"/>
    </source>
</evidence>
<name>A0A501Q057_9FLAO</name>